<evidence type="ECO:0000313" key="4">
    <source>
        <dbReference type="Proteomes" id="UP000076925"/>
    </source>
</evidence>
<dbReference type="InterPro" id="IPR036465">
    <property type="entry name" value="vWFA_dom_sf"/>
</dbReference>
<dbReference type="SUPFAM" id="SSF53300">
    <property type="entry name" value="vWA-like"/>
    <property type="match status" value="1"/>
</dbReference>
<dbReference type="PROSITE" id="PS50234">
    <property type="entry name" value="VWFA"/>
    <property type="match status" value="1"/>
</dbReference>
<dbReference type="OrthoDB" id="418472at2"/>
<feature type="transmembrane region" description="Helical" evidence="1">
    <location>
        <begin position="456"/>
        <end position="477"/>
    </location>
</feature>
<keyword evidence="1" id="KW-1133">Transmembrane helix</keyword>
<reference evidence="3 4" key="1">
    <citation type="journal article" date="2013" name="Genome Biol. Evol.">
        <title>Genomes of Stigonematalean cyanobacteria (subsection V) and the evolution of oxygenic photosynthesis from prokaryotes to plastids.</title>
        <authorList>
            <person name="Dagan T."/>
            <person name="Roettger M."/>
            <person name="Stucken K."/>
            <person name="Landan G."/>
            <person name="Koch R."/>
            <person name="Major P."/>
            <person name="Gould S.B."/>
            <person name="Goremykin V.V."/>
            <person name="Rippka R."/>
            <person name="Tandeau de Marsac N."/>
            <person name="Gugger M."/>
            <person name="Lockhart P.J."/>
            <person name="Allen J.F."/>
            <person name="Brune I."/>
            <person name="Maus I."/>
            <person name="Puhler A."/>
            <person name="Martin W.F."/>
        </authorList>
    </citation>
    <scope>NUCLEOTIDE SEQUENCE [LARGE SCALE GENOMIC DNA]</scope>
    <source>
        <strain evidence="3 4">PCC 7110</strain>
    </source>
</reference>
<name>A0A139WRY1_9CYAN</name>
<dbReference type="Gene3D" id="3.40.50.410">
    <property type="entry name" value="von Willebrand factor, type A domain"/>
    <property type="match status" value="1"/>
</dbReference>
<evidence type="ECO:0000259" key="2">
    <source>
        <dbReference type="PROSITE" id="PS50234"/>
    </source>
</evidence>
<dbReference type="CDD" id="cd00198">
    <property type="entry name" value="vWFA"/>
    <property type="match status" value="1"/>
</dbReference>
<protein>
    <recommendedName>
        <fullName evidence="2">VWFA domain-containing protein</fullName>
    </recommendedName>
</protein>
<dbReference type="RefSeq" id="WP_017745487.1">
    <property type="nucleotide sequence ID" value="NZ_KQ976354.1"/>
</dbReference>
<comment type="caution">
    <text evidence="3">The sequence shown here is derived from an EMBL/GenBank/DDBJ whole genome shotgun (WGS) entry which is preliminary data.</text>
</comment>
<evidence type="ECO:0000256" key="1">
    <source>
        <dbReference type="SAM" id="Phobius"/>
    </source>
</evidence>
<dbReference type="AlphaFoldDB" id="A0A139WRY1"/>
<organism evidence="3 4">
    <name type="scientific">Scytonema hofmannii PCC 7110</name>
    <dbReference type="NCBI Taxonomy" id="128403"/>
    <lineage>
        <taxon>Bacteria</taxon>
        <taxon>Bacillati</taxon>
        <taxon>Cyanobacteriota</taxon>
        <taxon>Cyanophyceae</taxon>
        <taxon>Nostocales</taxon>
        <taxon>Scytonemataceae</taxon>
        <taxon>Scytonema</taxon>
    </lineage>
</organism>
<keyword evidence="1" id="KW-0812">Transmembrane</keyword>
<gene>
    <name evidence="3" type="ORF">WA1_08540</name>
</gene>
<keyword evidence="4" id="KW-1185">Reference proteome</keyword>
<dbReference type="EMBL" id="ANNX02000052">
    <property type="protein sequence ID" value="KYC35196.1"/>
    <property type="molecule type" value="Genomic_DNA"/>
</dbReference>
<keyword evidence="1" id="KW-0472">Membrane</keyword>
<sequence length="508" mass="58270">MLKKFIDLFSTIASSIRNNKLDPHVRRSSPPTSYPLLPILYFLLPIPYSLFPTPTLAANGSVEILNNYKTDGDRVILKVRVLDLENQPVSGLNRENFQIKTVDEQGKEATFPVDKVVSPELSQPDPANIIILLDMSGSMQQRDATKVRKLNGATKAIREILQQLRKENLPYQIALVPFGFSDSKKTCPIVYDVSENIIRNSFRDIKDINLDSQIDELANQNVCAATNLYQPVEEAVKFLGTQGNSLQTQEKTDSRLAVILLSDGYHVIERSREQQQFESLRDVLQKYSTKVTVHTLGYGETLQQLRDRTKCRLKDTELTVNKVSATCKLPNLTSEEFIFEAMQLITETDNQYASPSTDINTFIVDEQRLNDIAKATGGLYKFSTNSQDIANSLINFFKTLREYEVTYQQKDAKQATQYKTIVTVFSQERNFDFSSLEKLIRLNNIGFQAELSLHDYLLVLASTFGFAIIWFLIFWWWSRQLRSESERVINNYSDSHTHEVQEERINRR</sequence>
<evidence type="ECO:0000313" key="3">
    <source>
        <dbReference type="EMBL" id="KYC35196.1"/>
    </source>
</evidence>
<proteinExistence type="predicted"/>
<dbReference type="Proteomes" id="UP000076925">
    <property type="component" value="Unassembled WGS sequence"/>
</dbReference>
<feature type="domain" description="VWFA" evidence="2">
    <location>
        <begin position="128"/>
        <end position="342"/>
    </location>
</feature>
<accession>A0A139WRY1</accession>
<dbReference type="InterPro" id="IPR002035">
    <property type="entry name" value="VWF_A"/>
</dbReference>
<dbReference type="STRING" id="128403.WA1_08540"/>